<name>A0A3P7S280_9FIRM</name>
<sequence>MILKHYGNQYCDWALYHERTKKDLIRDLFSSGDRIRTDDPPGMNRML</sequence>
<dbReference type="KEGG" id="cbar:PATL70BA_2855"/>
<organism evidence="1 2">
    <name type="scientific">Petrocella atlantisensis</name>
    <dbReference type="NCBI Taxonomy" id="2173034"/>
    <lineage>
        <taxon>Bacteria</taxon>
        <taxon>Bacillati</taxon>
        <taxon>Bacillota</taxon>
        <taxon>Clostridia</taxon>
        <taxon>Lachnospirales</taxon>
        <taxon>Vallitaleaceae</taxon>
        <taxon>Petrocella</taxon>
    </lineage>
</organism>
<proteinExistence type="predicted"/>
<gene>
    <name evidence="1" type="ORF">PATL70BA_2855</name>
</gene>
<protein>
    <submittedName>
        <fullName evidence="1">Uncharacterized protein</fullName>
    </submittedName>
</protein>
<dbReference type="EMBL" id="LR130778">
    <property type="protein sequence ID" value="VDN48762.1"/>
    <property type="molecule type" value="Genomic_DNA"/>
</dbReference>
<keyword evidence="2" id="KW-1185">Reference proteome</keyword>
<accession>A0A3P7S280</accession>
<dbReference type="Proteomes" id="UP000279029">
    <property type="component" value="Chromosome"/>
</dbReference>
<dbReference type="AlphaFoldDB" id="A0A3P7S280"/>
<evidence type="ECO:0000313" key="2">
    <source>
        <dbReference type="Proteomes" id="UP000279029"/>
    </source>
</evidence>
<evidence type="ECO:0000313" key="1">
    <source>
        <dbReference type="EMBL" id="VDN48762.1"/>
    </source>
</evidence>
<reference evidence="1 2" key="1">
    <citation type="submission" date="2018-09" db="EMBL/GenBank/DDBJ databases">
        <authorList>
            <person name="Postec A."/>
        </authorList>
    </citation>
    <scope>NUCLEOTIDE SEQUENCE [LARGE SCALE GENOMIC DNA]</scope>
    <source>
        <strain evidence="1">70B-A</strain>
    </source>
</reference>